<evidence type="ECO:0000313" key="13">
    <source>
        <dbReference type="Proteomes" id="UP000050795"/>
    </source>
</evidence>
<dbReference type="Pfam" id="PF00102">
    <property type="entry name" value="Y_phosphatase"/>
    <property type="match status" value="2"/>
</dbReference>
<dbReference type="Proteomes" id="UP000050795">
    <property type="component" value="Unassembled WGS sequence"/>
</dbReference>
<comment type="subcellular location">
    <subcellularLocation>
        <location evidence="1">Membrane</location>
        <topology evidence="1">Single-pass membrane protein</topology>
    </subcellularLocation>
</comment>
<dbReference type="PRINTS" id="PR00700">
    <property type="entry name" value="PRTYPHPHTASE"/>
</dbReference>
<feature type="domain" description="Fibronectin type-III" evidence="12">
    <location>
        <begin position="279"/>
        <end position="373"/>
    </location>
</feature>
<evidence type="ECO:0000256" key="7">
    <source>
        <dbReference type="ARBA" id="ARBA00051722"/>
    </source>
</evidence>
<evidence type="ECO:0000313" key="14">
    <source>
        <dbReference type="WBParaSite" id="TREG1_120640.1"/>
    </source>
</evidence>
<dbReference type="SUPFAM" id="SSF52799">
    <property type="entry name" value="(Phosphotyrosine protein) phosphatases II"/>
    <property type="match status" value="2"/>
</dbReference>
<dbReference type="InterPro" id="IPR036116">
    <property type="entry name" value="FN3_sf"/>
</dbReference>
<evidence type="ECO:0000259" key="10">
    <source>
        <dbReference type="PROSITE" id="PS50055"/>
    </source>
</evidence>
<dbReference type="Pfam" id="PF00041">
    <property type="entry name" value="fn3"/>
    <property type="match status" value="1"/>
</dbReference>
<keyword evidence="13" id="KW-1185">Reference proteome</keyword>
<evidence type="ECO:0000256" key="1">
    <source>
        <dbReference type="ARBA" id="ARBA00004167"/>
    </source>
</evidence>
<dbReference type="GO" id="GO:0004725">
    <property type="term" value="F:protein tyrosine phosphatase activity"/>
    <property type="evidence" value="ECO:0007669"/>
    <property type="project" value="UniProtKB-EC"/>
</dbReference>
<dbReference type="InterPro" id="IPR013783">
    <property type="entry name" value="Ig-like_fold"/>
</dbReference>
<keyword evidence="5" id="KW-0904">Protein phosphatase</keyword>
<evidence type="ECO:0000256" key="5">
    <source>
        <dbReference type="ARBA" id="ARBA00022912"/>
    </source>
</evidence>
<dbReference type="CDD" id="cd00063">
    <property type="entry name" value="FN3"/>
    <property type="match status" value="2"/>
</dbReference>
<evidence type="ECO:0000259" key="11">
    <source>
        <dbReference type="PROSITE" id="PS50056"/>
    </source>
</evidence>
<keyword evidence="3 9" id="KW-0732">Signal</keyword>
<feature type="domain" description="Tyrosine specific protein phosphatases" evidence="11">
    <location>
        <begin position="1634"/>
        <end position="1707"/>
    </location>
</feature>
<dbReference type="SMART" id="SM00194">
    <property type="entry name" value="PTPc"/>
    <property type="match status" value="2"/>
</dbReference>
<dbReference type="FunFam" id="3.90.190.10:FF:000062">
    <property type="entry name" value="Receptor-type tyrosine-protein phosphatase kappa"/>
    <property type="match status" value="1"/>
</dbReference>
<dbReference type="GO" id="GO:0016020">
    <property type="term" value="C:membrane"/>
    <property type="evidence" value="ECO:0007669"/>
    <property type="project" value="UniProtKB-SubCell"/>
</dbReference>
<accession>A0AA85IUG1</accession>
<reference evidence="14" key="2">
    <citation type="submission" date="2023-11" db="UniProtKB">
        <authorList>
            <consortium name="WormBaseParasite"/>
        </authorList>
    </citation>
    <scope>IDENTIFICATION</scope>
</reference>
<dbReference type="PROSITE" id="PS50853">
    <property type="entry name" value="FN3"/>
    <property type="match status" value="2"/>
</dbReference>
<proteinExistence type="predicted"/>
<dbReference type="PROSITE" id="PS00383">
    <property type="entry name" value="TYR_PHOSPHATASE_1"/>
    <property type="match status" value="2"/>
</dbReference>
<dbReference type="InterPro" id="IPR000387">
    <property type="entry name" value="Tyr_Pase_dom"/>
</dbReference>
<dbReference type="CDD" id="cd12087">
    <property type="entry name" value="TM_EGFR-like"/>
    <property type="match status" value="1"/>
</dbReference>
<feature type="transmembrane region" description="Helical" evidence="8">
    <location>
        <begin position="850"/>
        <end position="875"/>
    </location>
</feature>
<name>A0AA85IUG1_TRIRE</name>
<protein>
    <recommendedName>
        <fullName evidence="2">protein-tyrosine-phosphatase</fullName>
        <ecNumber evidence="2">3.1.3.48</ecNumber>
    </recommendedName>
</protein>
<sequence>MKLLFLSSAFLLLVFASILVTSSSSTSSNNHSENKSINYDRNLLSLNAVGAPRKLSLEIACDILRPCIKATWLPPTDVISTNDNTDTGKLLAYNIRYRVIHPVELSEANIHRKKLKNIDDSNATPYPKTIEKNITGLQYTSTPGEHLFGVVYEFTVAAVTENGYGHEAVGQIAMPEAAPSDAPSNFRVVGGDETSVKLAWEPPRLLYQNGIITKYQVRCYIVGSEENHDELKTLTEQTLNLSNLPAGTHACLVRAWTKAGPGPWSDRVQFLIHQKGPSPPSYVQGYWKSPYILTIEWTLPEDKQNVAYIIIHYATQNNPNLWQKYFVKEIMKTSEDLNNLPSNEGYLIRLSSVDSNGNEGQLSDIIKIHPYQHITNLGNNEAEIDINFNKNDGVIYPVKKRQEIEEENYRFSVIDNISNQPEKFTVQNFKCVHKTSNSIIIEWLPPVHLANLLEYQLHITGRSEFFTNSGVFKSVHLGEWQLHHNIDQQIDGSSRPETLNWPLVDLIGDISALDPQHHHQQQQHQKHTHKMEIPDLKPNSQYKVTIRPIYRALISEGTIGAKEGFPVTIICHTEWSAPEYVKPPEILAIYSGPSDPHGATLITEIKVYRVSEENGPIHNYYIIVSPELNPVMSDDSRANSIHSKSSEPLSTINASQYDLKILSQNIDLPSNQAPYLAMARHTLNLFETNQQHTAIVILGSEEMDNFFIQPQSYLHSMGINNNNHSHERLLPNQDLRQTTDIMSDLDDRDVAAANHNDKNNVDTGTYYYNRNSNMYAKAIQVNNKRLFQSTIYRVALRACSQYSDGRQLCSTSQWSERISSILSENVNRLSNLKPLKEKTSSWNLYESSSFTLILIGLAGGLIFFAILSTILGCILRRRKHQLNRRSALESSNQWDAQICRDLSKSIFAADENLSGSNNNSQIKCFASKNDHNNNNHSFINSHPSNYFLNIRTEERSRSPSNSSSGILGINLPRPSTGGLSVGTNIMSPLASSTNQLTISDISPIITRSVHMNSINNSSVEKCESPTRSVNSTTTAEAIVNRPMFNIQSKSGTTSMMENFNQLFRDGTIEIHRMPIPVDQLQEIIYQARSNNYINFQQEFQAIEQISKTRYISAVHSNLDMNKSKNRYPNILAYDRTRVTIQSSNHMNISGSDYINANYIDGYRKQNAFIATQAPLPNTFEDFWTMVWEQNTSVIVMLSKIIEKGQVKCDQYWPTISGTLIFSNLIITHLETTELANYTIRSFELRKESEHRKIWHLQYTSWPDHGVPIYSTVFLMFLRRVGTITPTDCGPIVVHCSSGTGRTGIYIAINILLERMKSESVIDIFGLVNQLRMQRNSMIETQDEYTFIYTALLESITDCNTEVSARNLYIHLQHLSMIQTTITNDYSMNSTGQQLSSSSPPTISVNSVNENVNSTGNTVTTNSLGYTGFQLEFRKINKLSPNIAFALNCVTPKAGILGYSSSAIHLQDGKSIVSCEIAKTNVNFSKNRLVSIIPFDWNRVTLCPVRGVDGSDYINASLIDGYLKKNAYIACQGPMVSTVEDFWRMLWEKNSCLIVMLCSVKESGKEKCFTYWPEDKLARYQFFVVDLTAQYTMSSHILREFKVTDARDGESRIIRQLQYIQWNEQGLPQTSESIIDLIGHMHKIKEQQNYDGPITVHCSSGAGRTGLFITMCNVLERLRQESVIDMYQTVKLLRQQRVWMVQTEEQYRFCYTATLDYLNSFDLCTQPQLQLPIPITIQAHNLHRNSPNLKIKLKSTQLSSDKSVLFEFDKNYEIGNNNSNNNLIIQ</sequence>
<dbReference type="InterPro" id="IPR016130">
    <property type="entry name" value="Tyr_Pase_AS"/>
</dbReference>
<dbReference type="PANTHER" id="PTHR19134:SF531">
    <property type="entry name" value="TYROSINE-PROTEIN PHOSPHATASE LAR"/>
    <property type="match status" value="1"/>
</dbReference>
<dbReference type="InterPro" id="IPR050348">
    <property type="entry name" value="Protein-Tyr_Phosphatase"/>
</dbReference>
<feature type="domain" description="Tyrosine-protein phosphatase" evidence="10">
    <location>
        <begin position="1095"/>
        <end position="1354"/>
    </location>
</feature>
<evidence type="ECO:0000256" key="8">
    <source>
        <dbReference type="SAM" id="Phobius"/>
    </source>
</evidence>
<evidence type="ECO:0000256" key="6">
    <source>
        <dbReference type="ARBA" id="ARBA00023136"/>
    </source>
</evidence>
<dbReference type="InterPro" id="IPR029021">
    <property type="entry name" value="Prot-tyrosine_phosphatase-like"/>
</dbReference>
<evidence type="ECO:0000256" key="4">
    <source>
        <dbReference type="ARBA" id="ARBA00022801"/>
    </source>
</evidence>
<keyword evidence="6 8" id="KW-0472">Membrane</keyword>
<dbReference type="SUPFAM" id="SSF49265">
    <property type="entry name" value="Fibronectin type III"/>
    <property type="match status" value="3"/>
</dbReference>
<dbReference type="InterPro" id="IPR000242">
    <property type="entry name" value="PTP_cat"/>
</dbReference>
<evidence type="ECO:0000256" key="9">
    <source>
        <dbReference type="SAM" id="SignalP"/>
    </source>
</evidence>
<evidence type="ECO:0000256" key="3">
    <source>
        <dbReference type="ARBA" id="ARBA00022729"/>
    </source>
</evidence>
<dbReference type="PROSITE" id="PS50056">
    <property type="entry name" value="TYR_PHOSPHATASE_2"/>
    <property type="match status" value="2"/>
</dbReference>
<dbReference type="InterPro" id="IPR003961">
    <property type="entry name" value="FN3_dom"/>
</dbReference>
<keyword evidence="8" id="KW-0812">Transmembrane</keyword>
<dbReference type="PANTHER" id="PTHR19134">
    <property type="entry name" value="RECEPTOR-TYPE TYROSINE-PROTEIN PHOSPHATASE"/>
    <property type="match status" value="1"/>
</dbReference>
<reference evidence="13" key="1">
    <citation type="submission" date="2022-06" db="EMBL/GenBank/DDBJ databases">
        <authorList>
            <person name="Berger JAMES D."/>
            <person name="Berger JAMES D."/>
        </authorList>
    </citation>
    <scope>NUCLEOTIDE SEQUENCE [LARGE SCALE GENOMIC DNA]</scope>
</reference>
<dbReference type="EC" id="3.1.3.48" evidence="2"/>
<dbReference type="SMART" id="SM00060">
    <property type="entry name" value="FN3"/>
    <property type="match status" value="4"/>
</dbReference>
<organism evidence="13 14">
    <name type="scientific">Trichobilharzia regenti</name>
    <name type="common">Nasal bird schistosome</name>
    <dbReference type="NCBI Taxonomy" id="157069"/>
    <lineage>
        <taxon>Eukaryota</taxon>
        <taxon>Metazoa</taxon>
        <taxon>Spiralia</taxon>
        <taxon>Lophotrochozoa</taxon>
        <taxon>Platyhelminthes</taxon>
        <taxon>Trematoda</taxon>
        <taxon>Digenea</taxon>
        <taxon>Strigeidida</taxon>
        <taxon>Schistosomatoidea</taxon>
        <taxon>Schistosomatidae</taxon>
        <taxon>Trichobilharzia</taxon>
    </lineage>
</organism>
<dbReference type="Gene3D" id="2.60.40.10">
    <property type="entry name" value="Immunoglobulins"/>
    <property type="match status" value="4"/>
</dbReference>
<comment type="catalytic activity">
    <reaction evidence="7">
        <text>O-phospho-L-tyrosyl-[protein] + H2O = L-tyrosyl-[protein] + phosphate</text>
        <dbReference type="Rhea" id="RHEA:10684"/>
        <dbReference type="Rhea" id="RHEA-COMP:10136"/>
        <dbReference type="Rhea" id="RHEA-COMP:20101"/>
        <dbReference type="ChEBI" id="CHEBI:15377"/>
        <dbReference type="ChEBI" id="CHEBI:43474"/>
        <dbReference type="ChEBI" id="CHEBI:46858"/>
        <dbReference type="ChEBI" id="CHEBI:61978"/>
        <dbReference type="EC" id="3.1.3.48"/>
    </reaction>
</comment>
<dbReference type="FunFam" id="3.90.190.10:FF:000102">
    <property type="entry name" value="Receptor-type tyrosine-protein phosphatase"/>
    <property type="match status" value="1"/>
</dbReference>
<dbReference type="Gene3D" id="3.90.190.10">
    <property type="entry name" value="Protein tyrosine phosphatase superfamily"/>
    <property type="match status" value="2"/>
</dbReference>
<feature type="domain" description="Fibronectin type-III" evidence="12">
    <location>
        <begin position="182"/>
        <end position="275"/>
    </location>
</feature>
<feature type="domain" description="Tyrosine-protein phosphatase" evidence="10">
    <location>
        <begin position="1428"/>
        <end position="1716"/>
    </location>
</feature>
<keyword evidence="8" id="KW-1133">Transmembrane helix</keyword>
<feature type="domain" description="Tyrosine specific protein phosphatases" evidence="11">
    <location>
        <begin position="1274"/>
        <end position="1345"/>
    </location>
</feature>
<dbReference type="SMART" id="SM00404">
    <property type="entry name" value="PTPc_motif"/>
    <property type="match status" value="2"/>
</dbReference>
<feature type="chain" id="PRO_5041688577" description="protein-tyrosine-phosphatase" evidence="9">
    <location>
        <begin position="17"/>
        <end position="1785"/>
    </location>
</feature>
<dbReference type="PROSITE" id="PS50055">
    <property type="entry name" value="TYR_PHOSPHATASE_PTP"/>
    <property type="match status" value="2"/>
</dbReference>
<feature type="signal peptide" evidence="9">
    <location>
        <begin position="1"/>
        <end position="16"/>
    </location>
</feature>
<evidence type="ECO:0000259" key="12">
    <source>
        <dbReference type="PROSITE" id="PS50853"/>
    </source>
</evidence>
<dbReference type="WBParaSite" id="TREG1_120640.1">
    <property type="protein sequence ID" value="TREG1_120640.1"/>
    <property type="gene ID" value="TREG1_120640"/>
</dbReference>
<keyword evidence="4" id="KW-0378">Hydrolase</keyword>
<dbReference type="InterPro" id="IPR003595">
    <property type="entry name" value="Tyr_Pase_cat"/>
</dbReference>
<evidence type="ECO:0000256" key="2">
    <source>
        <dbReference type="ARBA" id="ARBA00013064"/>
    </source>
</evidence>